<dbReference type="EMBL" id="JAYMGO010000004">
    <property type="protein sequence ID" value="KAL1275269.1"/>
    <property type="molecule type" value="Genomic_DNA"/>
</dbReference>
<evidence type="ECO:0000313" key="2">
    <source>
        <dbReference type="EMBL" id="KAL1275269.1"/>
    </source>
</evidence>
<evidence type="ECO:0008006" key="4">
    <source>
        <dbReference type="Google" id="ProtNLM"/>
    </source>
</evidence>
<evidence type="ECO:0000313" key="3">
    <source>
        <dbReference type="Proteomes" id="UP001558613"/>
    </source>
</evidence>
<keyword evidence="3" id="KW-1185">Reference proteome</keyword>
<organism evidence="2 3">
    <name type="scientific">Cirrhinus molitorella</name>
    <name type="common">mud carp</name>
    <dbReference type="NCBI Taxonomy" id="172907"/>
    <lineage>
        <taxon>Eukaryota</taxon>
        <taxon>Metazoa</taxon>
        <taxon>Chordata</taxon>
        <taxon>Craniata</taxon>
        <taxon>Vertebrata</taxon>
        <taxon>Euteleostomi</taxon>
        <taxon>Actinopterygii</taxon>
        <taxon>Neopterygii</taxon>
        <taxon>Teleostei</taxon>
        <taxon>Ostariophysi</taxon>
        <taxon>Cypriniformes</taxon>
        <taxon>Cyprinidae</taxon>
        <taxon>Labeoninae</taxon>
        <taxon>Labeonini</taxon>
        <taxon>Cirrhinus</taxon>
    </lineage>
</organism>
<protein>
    <recommendedName>
        <fullName evidence="4">MHC class I antigen</fullName>
    </recommendedName>
</protein>
<dbReference type="Proteomes" id="UP001558613">
    <property type="component" value="Unassembled WGS sequence"/>
</dbReference>
<sequence>MTISHQWEQVCTHKHMHAGPGVTALRRSHWRDHTSGGRNAGAFHLDEGMKDEGVTRGGRGQWRTDACSFRREDVRDLPEPTVCV</sequence>
<name>A0ABR3NEA9_9TELE</name>
<comment type="caution">
    <text evidence="2">The sequence shown here is derived from an EMBL/GenBank/DDBJ whole genome shotgun (WGS) entry which is preliminary data.</text>
</comment>
<evidence type="ECO:0000256" key="1">
    <source>
        <dbReference type="SAM" id="MobiDB-lite"/>
    </source>
</evidence>
<proteinExistence type="predicted"/>
<accession>A0ABR3NEA9</accession>
<feature type="region of interest" description="Disordered" evidence="1">
    <location>
        <begin position="32"/>
        <end position="61"/>
    </location>
</feature>
<feature type="compositionally biased region" description="Basic and acidic residues" evidence="1">
    <location>
        <begin position="44"/>
        <end position="54"/>
    </location>
</feature>
<reference evidence="2 3" key="1">
    <citation type="submission" date="2023-09" db="EMBL/GenBank/DDBJ databases">
        <authorList>
            <person name="Wang M."/>
        </authorList>
    </citation>
    <scope>NUCLEOTIDE SEQUENCE [LARGE SCALE GENOMIC DNA]</scope>
    <source>
        <strain evidence="2">GT-2023</strain>
        <tissue evidence="2">Liver</tissue>
    </source>
</reference>
<gene>
    <name evidence="2" type="ORF">QQF64_034892</name>
</gene>